<name>A0A1R4J713_9LACT</name>
<protein>
    <submittedName>
        <fullName evidence="2">Glycine betaine ABC transport system, glycine betaine-binding protein OpuAC</fullName>
    </submittedName>
</protein>
<accession>A0A1R4J713</accession>
<organism evidence="2 3">
    <name type="scientific">Marinilactibacillus psychrotolerans 42ea</name>
    <dbReference type="NCBI Taxonomy" id="1255609"/>
    <lineage>
        <taxon>Bacteria</taxon>
        <taxon>Bacillati</taxon>
        <taxon>Bacillota</taxon>
        <taxon>Bacilli</taxon>
        <taxon>Lactobacillales</taxon>
        <taxon>Carnobacteriaceae</taxon>
        <taxon>Marinilactibacillus</taxon>
    </lineage>
</organism>
<sequence length="299" mass="33182">MFYHKAIRIIPVISGALLIAGCNSDGEAEDVAQAGLGEQLDYTITGTEPGAGLTQMAKDTIGTYENLKGWELQESSAAGMLTELDQAIQNEEPIIITAWAPHWKFEEYDIKFLDDPELTFGETENIHTITRLDFEEEYPSAYTIVDRFNWTVEDMQGVMLEARDIPFEEAAENWVNENQDRVNEWTAGVDSGNGETIDLVSTPWDTERSSANVMKYVLDEQGFNTVITSVDPAVMFQAIATGEGDVSLAPWLPGSHGSFYEEYEEDLVDLGINLKGSRSGIAVPSYMDIDSIDEIPARE</sequence>
<dbReference type="Proteomes" id="UP000195611">
    <property type="component" value="Unassembled WGS sequence"/>
</dbReference>
<evidence type="ECO:0000259" key="1">
    <source>
        <dbReference type="Pfam" id="PF04069"/>
    </source>
</evidence>
<dbReference type="GO" id="GO:0022857">
    <property type="term" value="F:transmembrane transporter activity"/>
    <property type="evidence" value="ECO:0007669"/>
    <property type="project" value="InterPro"/>
</dbReference>
<dbReference type="AlphaFoldDB" id="A0A1R4J713"/>
<gene>
    <name evidence="2" type="ORF">FM115_04205</name>
</gene>
<proteinExistence type="predicted"/>
<dbReference type="InterPro" id="IPR007210">
    <property type="entry name" value="ABC_Gly_betaine_transp_sub-bd"/>
</dbReference>
<dbReference type="GeneID" id="96910785"/>
<dbReference type="Gene3D" id="3.10.105.10">
    <property type="entry name" value="Dipeptide-binding Protein, Domain 3"/>
    <property type="match status" value="1"/>
</dbReference>
<feature type="domain" description="ABC-type glycine betaine transport system substrate-binding" evidence="1">
    <location>
        <begin position="196"/>
        <end position="295"/>
    </location>
</feature>
<dbReference type="EMBL" id="FUKW01000066">
    <property type="protein sequence ID" value="SJN27868.1"/>
    <property type="molecule type" value="Genomic_DNA"/>
</dbReference>
<dbReference type="SUPFAM" id="SSF53850">
    <property type="entry name" value="Periplasmic binding protein-like II"/>
    <property type="match status" value="2"/>
</dbReference>
<dbReference type="Pfam" id="PF04069">
    <property type="entry name" value="OpuAC"/>
    <property type="match status" value="2"/>
</dbReference>
<evidence type="ECO:0000313" key="3">
    <source>
        <dbReference type="Proteomes" id="UP000195611"/>
    </source>
</evidence>
<dbReference type="RefSeq" id="WP_087057645.1">
    <property type="nucleotide sequence ID" value="NZ_FUKW01000066.1"/>
</dbReference>
<feature type="domain" description="ABC-type glycine betaine transport system substrate-binding" evidence="1">
    <location>
        <begin position="37"/>
        <end position="177"/>
    </location>
</feature>
<dbReference type="PROSITE" id="PS51257">
    <property type="entry name" value="PROKAR_LIPOPROTEIN"/>
    <property type="match status" value="1"/>
</dbReference>
<dbReference type="GO" id="GO:0043190">
    <property type="term" value="C:ATP-binding cassette (ABC) transporter complex"/>
    <property type="evidence" value="ECO:0007669"/>
    <property type="project" value="InterPro"/>
</dbReference>
<reference evidence="2 3" key="1">
    <citation type="submission" date="2017-02" db="EMBL/GenBank/DDBJ databases">
        <authorList>
            <person name="Peterson S.W."/>
        </authorList>
    </citation>
    <scope>NUCLEOTIDE SEQUENCE [LARGE SCALE GENOMIC DNA]</scope>
    <source>
        <strain evidence="2 3">42ea</strain>
    </source>
</reference>
<dbReference type="Gene3D" id="3.40.190.100">
    <property type="entry name" value="Glycine betaine-binding periplasmic protein, domain 2"/>
    <property type="match status" value="1"/>
</dbReference>
<evidence type="ECO:0000313" key="2">
    <source>
        <dbReference type="EMBL" id="SJN27868.1"/>
    </source>
</evidence>